<dbReference type="Gene3D" id="2.120.10.30">
    <property type="entry name" value="TolB, C-terminal domain"/>
    <property type="match status" value="2"/>
</dbReference>
<evidence type="ECO:0000256" key="2">
    <source>
        <dbReference type="SAM" id="SignalP"/>
    </source>
</evidence>
<dbReference type="RefSeq" id="WP_205116594.1">
    <property type="nucleotide sequence ID" value="NZ_JAFBCM010000001.1"/>
</dbReference>
<dbReference type="Proteomes" id="UP001595699">
    <property type="component" value="Unassembled WGS sequence"/>
</dbReference>
<evidence type="ECO:0000256" key="1">
    <source>
        <dbReference type="ARBA" id="ARBA00009820"/>
    </source>
</evidence>
<accession>A0ABV7YJP1</accession>
<dbReference type="PANTHER" id="PTHR36842">
    <property type="entry name" value="PROTEIN TOLB HOMOLOG"/>
    <property type="match status" value="1"/>
</dbReference>
<evidence type="ECO:0000313" key="3">
    <source>
        <dbReference type="EMBL" id="MFC3765575.1"/>
    </source>
</evidence>
<feature type="signal peptide" evidence="2">
    <location>
        <begin position="1"/>
        <end position="26"/>
    </location>
</feature>
<protein>
    <submittedName>
        <fullName evidence="3">PD40 domain-containing protein</fullName>
    </submittedName>
</protein>
<dbReference type="EMBL" id="JBHRZH010000041">
    <property type="protein sequence ID" value="MFC3765575.1"/>
    <property type="molecule type" value="Genomic_DNA"/>
</dbReference>
<reference evidence="4" key="1">
    <citation type="journal article" date="2019" name="Int. J. Syst. Evol. Microbiol.">
        <title>The Global Catalogue of Microorganisms (GCM) 10K type strain sequencing project: providing services to taxonomists for standard genome sequencing and annotation.</title>
        <authorList>
            <consortium name="The Broad Institute Genomics Platform"/>
            <consortium name="The Broad Institute Genome Sequencing Center for Infectious Disease"/>
            <person name="Wu L."/>
            <person name="Ma J."/>
        </authorList>
    </citation>
    <scope>NUCLEOTIDE SEQUENCE [LARGE SCALE GENOMIC DNA]</scope>
    <source>
        <strain evidence="4">CGMCC 4.7241</strain>
    </source>
</reference>
<dbReference type="PANTHER" id="PTHR36842:SF1">
    <property type="entry name" value="PROTEIN TOLB"/>
    <property type="match status" value="1"/>
</dbReference>
<sequence>MPLHPKATKFGVVAGLVAAFAMTTGAAPPSQYGHHHEKRIAFTKNDAATGEPLGLWTADPNLKKQRRVWAGNASFPAWSPDRRRLLFGFTDDDGNQQLATIRPDGSGFRQLTRMPGISESADYSPNGRWIIFDRSPSTDFEHPDFHTTLWVVRSDGKDARPLKKGAKTFDVEPEYSPNGRSITFSRLRVDANGVFTAAIHVARADGSHERRLTPYLNFAEHPRWSPDGRNVLFNVENFENQSHPSVGIWRVRATGGPMKLLLSARDSQVQGFKPDYSPDGKRIMFACVYLQEEVSDDLCVMNADGRKFKRLTNTPAIHENHLVWD</sequence>
<proteinExistence type="inferred from homology"/>
<dbReference type="InterPro" id="IPR011042">
    <property type="entry name" value="6-blade_b-propeller_TolB-like"/>
</dbReference>
<comment type="similarity">
    <text evidence="1">Belongs to the TolB family.</text>
</comment>
<keyword evidence="4" id="KW-1185">Reference proteome</keyword>
<evidence type="ECO:0000313" key="4">
    <source>
        <dbReference type="Proteomes" id="UP001595699"/>
    </source>
</evidence>
<gene>
    <name evidence="3" type="ORF">ACFOUW_32405</name>
</gene>
<dbReference type="InterPro" id="IPR011659">
    <property type="entry name" value="WD40"/>
</dbReference>
<dbReference type="Pfam" id="PF07676">
    <property type="entry name" value="PD40"/>
    <property type="match status" value="4"/>
</dbReference>
<comment type="caution">
    <text evidence="3">The sequence shown here is derived from an EMBL/GenBank/DDBJ whole genome shotgun (WGS) entry which is preliminary data.</text>
</comment>
<name>A0ABV7YJP1_9ACTN</name>
<dbReference type="SUPFAM" id="SSF69304">
    <property type="entry name" value="Tricorn protease N-terminal domain"/>
    <property type="match status" value="1"/>
</dbReference>
<feature type="chain" id="PRO_5046045110" evidence="2">
    <location>
        <begin position="27"/>
        <end position="325"/>
    </location>
</feature>
<organism evidence="3 4">
    <name type="scientific">Tenggerimyces flavus</name>
    <dbReference type="NCBI Taxonomy" id="1708749"/>
    <lineage>
        <taxon>Bacteria</taxon>
        <taxon>Bacillati</taxon>
        <taxon>Actinomycetota</taxon>
        <taxon>Actinomycetes</taxon>
        <taxon>Propionibacteriales</taxon>
        <taxon>Nocardioidaceae</taxon>
        <taxon>Tenggerimyces</taxon>
    </lineage>
</organism>
<keyword evidence="2" id="KW-0732">Signal</keyword>